<protein>
    <submittedName>
        <fullName evidence="2">Uncharacterized protein</fullName>
    </submittedName>
</protein>
<feature type="chain" id="PRO_5014666968" evidence="1">
    <location>
        <begin position="24"/>
        <end position="111"/>
    </location>
</feature>
<feature type="signal peptide" evidence="1">
    <location>
        <begin position="1"/>
        <end position="23"/>
    </location>
</feature>
<organism evidence="2 3">
    <name type="scientific">Sporisorium reilianum f. sp. reilianum</name>
    <dbReference type="NCBI Taxonomy" id="72559"/>
    <lineage>
        <taxon>Eukaryota</taxon>
        <taxon>Fungi</taxon>
        <taxon>Dikarya</taxon>
        <taxon>Basidiomycota</taxon>
        <taxon>Ustilaginomycotina</taxon>
        <taxon>Ustilaginomycetes</taxon>
        <taxon>Ustilaginales</taxon>
        <taxon>Ustilaginaceae</taxon>
        <taxon>Sporisorium</taxon>
    </lineage>
</organism>
<dbReference type="EMBL" id="LT795060">
    <property type="protein sequence ID" value="SJX63075.1"/>
    <property type="molecule type" value="Genomic_DNA"/>
</dbReference>
<proteinExistence type="predicted"/>
<accession>A0A2N8UDL7</accession>
<evidence type="ECO:0000313" key="3">
    <source>
        <dbReference type="Proteomes" id="UP000239563"/>
    </source>
</evidence>
<evidence type="ECO:0000313" key="2">
    <source>
        <dbReference type="EMBL" id="SJX63075.1"/>
    </source>
</evidence>
<dbReference type="AlphaFoldDB" id="A0A2N8UDL7"/>
<keyword evidence="1" id="KW-0732">Signal</keyword>
<dbReference type="Proteomes" id="UP000239563">
    <property type="component" value="Chromosome VII"/>
</dbReference>
<sequence length="111" mass="12847">MKLHKAVLLFAAIALHCALVVKAVKDDEVIVSPDLDPEKVRFSLIHFEKLRHHVKPFYQNVAIPMWREKKTVTGAHWNQYLRGMDLDPTEPEVILDELMQKIREDASKAHP</sequence>
<reference evidence="2 3" key="1">
    <citation type="submission" date="2017-02" db="EMBL/GenBank/DDBJ databases">
        <authorList>
            <person name="Peterson S.W."/>
        </authorList>
    </citation>
    <scope>NUCLEOTIDE SEQUENCE [LARGE SCALE GENOMIC DNA]</scope>
    <source>
        <strain evidence="2 3">SRS1_H2-8</strain>
    </source>
</reference>
<gene>
    <name evidence="2" type="ORF">SRS1_13901</name>
</gene>
<name>A0A2N8UDL7_9BASI</name>
<evidence type="ECO:0000256" key="1">
    <source>
        <dbReference type="SAM" id="SignalP"/>
    </source>
</evidence>